<gene>
    <name evidence="2" type="ORF">IWZ03DRAFT_377263</name>
</gene>
<protein>
    <submittedName>
        <fullName evidence="2">Uncharacterized protein</fullName>
    </submittedName>
</protein>
<keyword evidence="1" id="KW-0812">Transmembrane</keyword>
<comment type="caution">
    <text evidence="2">The sequence shown here is derived from an EMBL/GenBank/DDBJ whole genome shotgun (WGS) entry which is preliminary data.</text>
</comment>
<keyword evidence="1" id="KW-0472">Membrane</keyword>
<keyword evidence="3" id="KW-1185">Reference proteome</keyword>
<dbReference type="EMBL" id="JBBPHU010000005">
    <property type="protein sequence ID" value="KAK7517848.1"/>
    <property type="molecule type" value="Genomic_DNA"/>
</dbReference>
<organism evidence="2 3">
    <name type="scientific">Phyllosticta citriasiana</name>
    <dbReference type="NCBI Taxonomy" id="595635"/>
    <lineage>
        <taxon>Eukaryota</taxon>
        <taxon>Fungi</taxon>
        <taxon>Dikarya</taxon>
        <taxon>Ascomycota</taxon>
        <taxon>Pezizomycotina</taxon>
        <taxon>Dothideomycetes</taxon>
        <taxon>Dothideomycetes incertae sedis</taxon>
        <taxon>Botryosphaeriales</taxon>
        <taxon>Phyllostictaceae</taxon>
        <taxon>Phyllosticta</taxon>
    </lineage>
</organism>
<reference evidence="2 3" key="1">
    <citation type="submission" date="2024-04" db="EMBL/GenBank/DDBJ databases">
        <title>Phyllosticta paracitricarpa is synonymous to the EU quarantine fungus P. citricarpa based on phylogenomic analyses.</title>
        <authorList>
            <consortium name="Lawrence Berkeley National Laboratory"/>
            <person name="Van Ingen-Buijs V.A."/>
            <person name="Van Westerhoven A.C."/>
            <person name="Haridas S."/>
            <person name="Skiadas P."/>
            <person name="Martin F."/>
            <person name="Groenewald J.Z."/>
            <person name="Crous P.W."/>
            <person name="Seidl M.F."/>
        </authorList>
    </citation>
    <scope>NUCLEOTIDE SEQUENCE [LARGE SCALE GENOMIC DNA]</scope>
    <source>
        <strain evidence="2 3">CBS 123371</strain>
    </source>
</reference>
<proteinExistence type="predicted"/>
<evidence type="ECO:0000313" key="2">
    <source>
        <dbReference type="EMBL" id="KAK7517848.1"/>
    </source>
</evidence>
<keyword evidence="1" id="KW-1133">Transmembrane helix</keyword>
<evidence type="ECO:0000313" key="3">
    <source>
        <dbReference type="Proteomes" id="UP001363622"/>
    </source>
</evidence>
<evidence type="ECO:0000256" key="1">
    <source>
        <dbReference type="SAM" id="Phobius"/>
    </source>
</evidence>
<name>A0ABR1KPJ7_9PEZI</name>
<sequence length="221" mass="23585">MGGWVWASALHRVSLWRMRLAIVSILLYRDDDVQLVVVVVVFIVVVGTAVRMQSSMRETATDKQRDRQTDRLRVPLVSGLVPSPAPQFQAAIPNDGCGDGTSGLLAPAPKGEAATLCSLLQLPLKRAHVSSLEFSVSTCHARSVCMSASAPVPPVLCQITILIPRPPACITDRHMEATDGKINTTSPDLPSPTPMWRLACLSPAPVPASKHGPAAQSPKST</sequence>
<feature type="transmembrane region" description="Helical" evidence="1">
    <location>
        <begin position="33"/>
        <end position="50"/>
    </location>
</feature>
<accession>A0ABR1KPJ7</accession>
<dbReference type="Proteomes" id="UP001363622">
    <property type="component" value="Unassembled WGS sequence"/>
</dbReference>